<evidence type="ECO:0000313" key="3">
    <source>
        <dbReference type="Proteomes" id="UP000555564"/>
    </source>
</evidence>
<gene>
    <name evidence="2" type="ORF">BJ992_001693</name>
</gene>
<reference evidence="2 3" key="1">
    <citation type="submission" date="2020-08" db="EMBL/GenBank/DDBJ databases">
        <title>Sequencing the genomes of 1000 actinobacteria strains.</title>
        <authorList>
            <person name="Klenk H.-P."/>
        </authorList>
    </citation>
    <scope>NUCLEOTIDE SEQUENCE [LARGE SCALE GENOMIC DNA]</scope>
    <source>
        <strain evidence="2 3">DSM 44936</strain>
    </source>
</reference>
<keyword evidence="3" id="KW-1185">Reference proteome</keyword>
<proteinExistence type="predicted"/>
<dbReference type="AlphaFoldDB" id="A0A7X0M5J5"/>
<evidence type="ECO:0000313" key="2">
    <source>
        <dbReference type="EMBL" id="MBB6472262.1"/>
    </source>
</evidence>
<name>A0A7X0M5J5_9ACTN</name>
<sequence length="141" mass="14518">MQANDVRALKGAAIPTIAVGLVVVVAAAFLAGGPGALGAAIGVALVVVFFTLGLMAVTWAGRVSPQMMMVAAVLGYLVKVIFLVLLLGSFKDATAFSPRALGWSVLLCTIAWTAGEIRAFLKLRMLYVDPGSEVPGQGGRT</sequence>
<comment type="caution">
    <text evidence="2">The sequence shown here is derived from an EMBL/GenBank/DDBJ whole genome shotgun (WGS) entry which is preliminary data.</text>
</comment>
<organism evidence="2 3">
    <name type="scientific">Sphaerisporangium rubeum</name>
    <dbReference type="NCBI Taxonomy" id="321317"/>
    <lineage>
        <taxon>Bacteria</taxon>
        <taxon>Bacillati</taxon>
        <taxon>Actinomycetota</taxon>
        <taxon>Actinomycetes</taxon>
        <taxon>Streptosporangiales</taxon>
        <taxon>Streptosporangiaceae</taxon>
        <taxon>Sphaerisporangium</taxon>
    </lineage>
</organism>
<feature type="transmembrane region" description="Helical" evidence="1">
    <location>
        <begin position="100"/>
        <end position="121"/>
    </location>
</feature>
<keyword evidence="1" id="KW-1133">Transmembrane helix</keyword>
<keyword evidence="1" id="KW-0472">Membrane</keyword>
<dbReference type="EMBL" id="JACHIU010000001">
    <property type="protein sequence ID" value="MBB6472262.1"/>
    <property type="molecule type" value="Genomic_DNA"/>
</dbReference>
<keyword evidence="1" id="KW-0812">Transmembrane</keyword>
<protein>
    <submittedName>
        <fullName evidence="2">ATP synthase protein I</fullName>
    </submittedName>
</protein>
<dbReference type="Proteomes" id="UP000555564">
    <property type="component" value="Unassembled WGS sequence"/>
</dbReference>
<accession>A0A7X0M5J5</accession>
<feature type="transmembrane region" description="Helical" evidence="1">
    <location>
        <begin position="12"/>
        <end position="31"/>
    </location>
</feature>
<feature type="transmembrane region" description="Helical" evidence="1">
    <location>
        <begin position="67"/>
        <end position="88"/>
    </location>
</feature>
<feature type="transmembrane region" description="Helical" evidence="1">
    <location>
        <begin position="37"/>
        <end position="60"/>
    </location>
</feature>
<dbReference type="RefSeq" id="WP_184979348.1">
    <property type="nucleotide sequence ID" value="NZ_BAAALO010000012.1"/>
</dbReference>
<evidence type="ECO:0000256" key="1">
    <source>
        <dbReference type="SAM" id="Phobius"/>
    </source>
</evidence>